<dbReference type="Gene3D" id="3.90.740.10">
    <property type="entry name" value="Valyl/Leucyl/Isoleucyl-tRNA synthetase, editing domain"/>
    <property type="match status" value="1"/>
</dbReference>
<dbReference type="InterPro" id="IPR033708">
    <property type="entry name" value="Anticodon_Ile_BEm"/>
</dbReference>
<feature type="binding site" evidence="10">
    <location>
        <position position="899"/>
    </location>
    <ligand>
        <name>Zn(2+)</name>
        <dbReference type="ChEBI" id="CHEBI:29105"/>
    </ligand>
</feature>
<keyword evidence="6 10" id="KW-0648">Protein biosynthesis</keyword>
<keyword evidence="5 10" id="KW-0067">ATP-binding</keyword>
<evidence type="ECO:0000259" key="13">
    <source>
        <dbReference type="Pfam" id="PF08264"/>
    </source>
</evidence>
<feature type="binding site" evidence="10">
    <location>
        <position position="879"/>
    </location>
    <ligand>
        <name>Zn(2+)</name>
        <dbReference type="ChEBI" id="CHEBI:29105"/>
    </ligand>
</feature>
<dbReference type="GO" id="GO:0005524">
    <property type="term" value="F:ATP binding"/>
    <property type="evidence" value="ECO:0007669"/>
    <property type="project" value="UniProtKB-UniRule"/>
</dbReference>
<accession>A0A1H2QDP3</accession>
<dbReference type="EMBL" id="FNNQ01000001">
    <property type="protein sequence ID" value="SDW04774.1"/>
    <property type="molecule type" value="Genomic_DNA"/>
</dbReference>
<protein>
    <recommendedName>
        <fullName evidence="10">Isoleucine--tRNA ligase</fullName>
        <ecNumber evidence="10">6.1.1.5</ecNumber>
    </recommendedName>
    <alternativeName>
        <fullName evidence="10">Isoleucyl-tRNA synthetase</fullName>
        <shortName evidence="10">IleRS</shortName>
    </alternativeName>
</protein>
<dbReference type="GO" id="GO:0000049">
    <property type="term" value="F:tRNA binding"/>
    <property type="evidence" value="ECO:0007669"/>
    <property type="project" value="InterPro"/>
</dbReference>
<dbReference type="STRING" id="1048340.SAMN05444487_101177"/>
<dbReference type="PROSITE" id="PS00178">
    <property type="entry name" value="AA_TRNA_LIGASE_I"/>
    <property type="match status" value="1"/>
</dbReference>
<feature type="short sequence motif" description="'KMSKS' region" evidence="10">
    <location>
        <begin position="581"/>
        <end position="585"/>
    </location>
</feature>
<keyword evidence="7 10" id="KW-0030">Aminoacyl-tRNA synthetase</keyword>
<comment type="subunit">
    <text evidence="10">Monomer.</text>
</comment>
<evidence type="ECO:0000256" key="8">
    <source>
        <dbReference type="ARBA" id="ARBA00025217"/>
    </source>
</evidence>
<dbReference type="CDD" id="cd00818">
    <property type="entry name" value="IleRS_core"/>
    <property type="match status" value="1"/>
</dbReference>
<comment type="domain">
    <text evidence="10">IleRS has two distinct active sites: one for aminoacylation and one for editing. The misactivated valine is translocated from the active site to the editing site, which sterically excludes the correctly activated isoleucine. The single editing site contains two valyl binding pockets, one specific for each substrate (Val-AMP or Val-tRNA(Ile)).</text>
</comment>
<evidence type="ECO:0000259" key="11">
    <source>
        <dbReference type="Pfam" id="PF00133"/>
    </source>
</evidence>
<feature type="domain" description="Methionyl/Valyl/Leucyl/Isoleucyl-tRNA synthetase anticodon-binding" evidence="13">
    <location>
        <begin position="664"/>
        <end position="817"/>
    </location>
</feature>
<feature type="binding site" evidence="10">
    <location>
        <position position="540"/>
    </location>
    <ligand>
        <name>L-isoleucyl-5'-AMP</name>
        <dbReference type="ChEBI" id="CHEBI:178002"/>
    </ligand>
</feature>
<comment type="similarity">
    <text evidence="1 10">Belongs to the class-I aminoacyl-tRNA synthetase family. IleS type 1 subfamily.</text>
</comment>
<dbReference type="InterPro" id="IPR050081">
    <property type="entry name" value="Ile-tRNA_ligase"/>
</dbReference>
<dbReference type="SUPFAM" id="SSF52374">
    <property type="entry name" value="Nucleotidylyl transferase"/>
    <property type="match status" value="1"/>
</dbReference>
<dbReference type="InterPro" id="IPR023585">
    <property type="entry name" value="Ile-tRNA-ligase_type1"/>
</dbReference>
<feature type="binding site" evidence="10">
    <location>
        <position position="584"/>
    </location>
    <ligand>
        <name>ATP</name>
        <dbReference type="ChEBI" id="CHEBI:30616"/>
    </ligand>
</feature>
<dbReference type="NCBIfam" id="TIGR00392">
    <property type="entry name" value="ileS"/>
    <property type="match status" value="1"/>
</dbReference>
<evidence type="ECO:0000256" key="3">
    <source>
        <dbReference type="ARBA" id="ARBA00022598"/>
    </source>
</evidence>
<feature type="binding site" evidence="10">
    <location>
        <position position="876"/>
    </location>
    <ligand>
        <name>Zn(2+)</name>
        <dbReference type="ChEBI" id="CHEBI:29105"/>
    </ligand>
</feature>
<evidence type="ECO:0000256" key="6">
    <source>
        <dbReference type="ARBA" id="ARBA00022917"/>
    </source>
</evidence>
<dbReference type="GO" id="GO:0002161">
    <property type="term" value="F:aminoacyl-tRNA deacylase activity"/>
    <property type="evidence" value="ECO:0007669"/>
    <property type="project" value="InterPro"/>
</dbReference>
<dbReference type="InterPro" id="IPR013155">
    <property type="entry name" value="M/V/L/I-tRNA-synth_anticd-bd"/>
</dbReference>
<sequence>MRGNLPNREPEMQAWWDRTDVYGQVAKKRAGQPKFILHDGPPYANGDIHIGHALNKVLKDFIVRYKSLQGFDAPYVPGWDTHGLPIEQAVTSKKKVNRKKMDPVEFRKICEDYALSFVEKQKAQFKRLGVRGDWDHPYITLKPEYEASQIRVFGEMAKRGYVYRSYRCIYWSPSSESALADAEIEYQDKRSPSIYVAFDVKDGKGKLPEDASVIIWTTTPWTLPANLGIALGAEFTYVLVTTGEGRKFLLAEDLAEDVLKLIGVEEYTKEETFRGKELEGVLCQHPFYDRESPIILGDHVTLDAGTGCVHTAPGHGVDDFELAKKYGLGVISPVDEKGKLTKEAPGFEGLFYDDANKVVTEKLTESGHLLKLVFITHQYPHDWRTKKPVIFRATEQWFASIDGFRKEMLDAIQHVKWTPSWGETRLGNMVEDRNDWCISRQRVWGVPLPIFYCESCNHPHITDESIDKVADLFSQEGSSVWFARDAKELLPEGTQCSECGNHSFRKETDIMDVWFDSGSSHAAVLETRKDSSWPADLYLEGSDQYRGWFNSSLSTSVSTKGTAPYREVLSHGFTLDGEGKKMSKSLGNVIDPLKVMKNYGADILRLWVSSTDYQADVRVSEDILKQIAEAYRKIRNTLRFLLGNLADFAPVEYAVQVADLDEIDRYALIKLQRLIEKVTTGYENYDFHTVYYQIHHFCTVFLSQFYLDVLKDRLYTLPAADAKRRSSQTVMLEMLKTLVVLVNPIIPHTTEEVWKFVPGTKDESIQLADFPQMKVAVLDRELEEKWDRLTELRDTVLKALEEARAAKVIGNSLGAAVELYPSESNFELLHSIQDNLTELFIVSQVSLFQGAKPESEGVVKGEGLDVKVNPASGEKCQRCWMISPTVGTDETYPELCDRCADTVSKHYADVE</sequence>
<dbReference type="SUPFAM" id="SSF50677">
    <property type="entry name" value="ValRS/IleRS/LeuRS editing domain"/>
    <property type="match status" value="1"/>
</dbReference>
<dbReference type="InterPro" id="IPR009008">
    <property type="entry name" value="Val/Leu/Ile-tRNA-synth_edit"/>
</dbReference>
<comment type="subcellular location">
    <subcellularLocation>
        <location evidence="10">Cytoplasm</location>
    </subcellularLocation>
</comment>
<dbReference type="FunFam" id="3.40.50.620:FF:000152">
    <property type="entry name" value="Isoleucine--tRNA ligase"/>
    <property type="match status" value="1"/>
</dbReference>
<dbReference type="InterPro" id="IPR009080">
    <property type="entry name" value="tRNAsynth_Ia_anticodon-bd"/>
</dbReference>
<evidence type="ECO:0000259" key="12">
    <source>
        <dbReference type="Pfam" id="PF06827"/>
    </source>
</evidence>
<gene>
    <name evidence="10" type="primary">ileS</name>
    <name evidence="14" type="ORF">SAMN05444487_101177</name>
</gene>
<keyword evidence="10" id="KW-0862">Zinc</keyword>
<proteinExistence type="inferred from homology"/>
<keyword evidence="2 10" id="KW-0963">Cytoplasm</keyword>
<dbReference type="GO" id="GO:0008270">
    <property type="term" value="F:zinc ion binding"/>
    <property type="evidence" value="ECO:0007669"/>
    <property type="project" value="UniProtKB-UniRule"/>
</dbReference>
<dbReference type="EC" id="6.1.1.5" evidence="10"/>
<keyword evidence="3 10" id="KW-0436">Ligase</keyword>
<evidence type="ECO:0000256" key="9">
    <source>
        <dbReference type="ARBA" id="ARBA00048359"/>
    </source>
</evidence>
<evidence type="ECO:0000313" key="15">
    <source>
        <dbReference type="Proteomes" id="UP000198534"/>
    </source>
</evidence>
<evidence type="ECO:0000313" key="14">
    <source>
        <dbReference type="EMBL" id="SDW04774.1"/>
    </source>
</evidence>
<dbReference type="InterPro" id="IPR002300">
    <property type="entry name" value="aa-tRNA-synth_Ia"/>
</dbReference>
<evidence type="ECO:0000256" key="7">
    <source>
        <dbReference type="ARBA" id="ARBA00023146"/>
    </source>
</evidence>
<comment type="function">
    <text evidence="8 10">Catalyzes the attachment of isoleucine to tRNA(Ile). As IleRS can inadvertently accommodate and process structurally similar amino acids such as valine, to avoid such errors it has two additional distinct tRNA(Ile)-dependent editing activities. One activity is designated as 'pretransfer' editing and involves the hydrolysis of activated Val-AMP. The other activity is designated 'posttransfer' editing and involves deacylation of mischarged Val-tRNA(Ile).</text>
</comment>
<dbReference type="HAMAP" id="MF_02002">
    <property type="entry name" value="Ile_tRNA_synth_type1"/>
    <property type="match status" value="1"/>
</dbReference>
<evidence type="ECO:0000256" key="10">
    <source>
        <dbReference type="HAMAP-Rule" id="MF_02002"/>
    </source>
</evidence>
<dbReference type="InterPro" id="IPR001412">
    <property type="entry name" value="aa-tRNA-synth_I_CS"/>
</dbReference>
<feature type="short sequence motif" description="'HIGH' region" evidence="10">
    <location>
        <begin position="42"/>
        <end position="52"/>
    </location>
</feature>
<keyword evidence="15" id="KW-1185">Reference proteome</keyword>
<dbReference type="Gene3D" id="1.10.730.20">
    <property type="match status" value="1"/>
</dbReference>
<feature type="domain" description="Zinc finger FPG/IleRS-type" evidence="12">
    <location>
        <begin position="873"/>
        <end position="901"/>
    </location>
</feature>
<organism evidence="14 15">
    <name type="scientific">Marininema mesophilum</name>
    <dbReference type="NCBI Taxonomy" id="1048340"/>
    <lineage>
        <taxon>Bacteria</taxon>
        <taxon>Bacillati</taxon>
        <taxon>Bacillota</taxon>
        <taxon>Bacilli</taxon>
        <taxon>Bacillales</taxon>
        <taxon>Thermoactinomycetaceae</taxon>
        <taxon>Marininema</taxon>
    </lineage>
</organism>
<dbReference type="Pfam" id="PF08264">
    <property type="entry name" value="Anticodon_1"/>
    <property type="match status" value="1"/>
</dbReference>
<evidence type="ECO:0000256" key="5">
    <source>
        <dbReference type="ARBA" id="ARBA00022840"/>
    </source>
</evidence>
<dbReference type="InterPro" id="IPR010663">
    <property type="entry name" value="Znf_FPG/IleRS"/>
</dbReference>
<dbReference type="Pfam" id="PF06827">
    <property type="entry name" value="zf-FPG_IleRS"/>
    <property type="match status" value="1"/>
</dbReference>
<reference evidence="14 15" key="1">
    <citation type="submission" date="2016-10" db="EMBL/GenBank/DDBJ databases">
        <authorList>
            <person name="de Groot N.N."/>
        </authorList>
    </citation>
    <scope>NUCLEOTIDE SEQUENCE [LARGE SCALE GENOMIC DNA]</scope>
    <source>
        <strain evidence="14 15">DSM 45610</strain>
    </source>
</reference>
<keyword evidence="10" id="KW-0479">Metal-binding</keyword>
<comment type="cofactor">
    <cofactor evidence="10">
        <name>Zn(2+)</name>
        <dbReference type="ChEBI" id="CHEBI:29105"/>
    </cofactor>
    <text evidence="10">Binds 1 zinc ion per subunit.</text>
</comment>
<name>A0A1H2QDP3_9BACL</name>
<dbReference type="AlphaFoldDB" id="A0A1H2QDP3"/>
<evidence type="ECO:0000256" key="4">
    <source>
        <dbReference type="ARBA" id="ARBA00022741"/>
    </source>
</evidence>
<dbReference type="GO" id="GO:0004822">
    <property type="term" value="F:isoleucine-tRNA ligase activity"/>
    <property type="evidence" value="ECO:0007669"/>
    <property type="project" value="UniProtKB-UniRule"/>
</dbReference>
<dbReference type="Pfam" id="PF00133">
    <property type="entry name" value="tRNA-synt_1"/>
    <property type="match status" value="1"/>
</dbReference>
<dbReference type="PANTHER" id="PTHR42765">
    <property type="entry name" value="SOLEUCYL-TRNA SYNTHETASE"/>
    <property type="match status" value="1"/>
</dbReference>
<feature type="binding site" evidence="10">
    <location>
        <position position="896"/>
    </location>
    <ligand>
        <name>Zn(2+)</name>
        <dbReference type="ChEBI" id="CHEBI:29105"/>
    </ligand>
</feature>
<dbReference type="SUPFAM" id="SSF47323">
    <property type="entry name" value="Anticodon-binding domain of a subclass of class I aminoacyl-tRNA synthetases"/>
    <property type="match status" value="1"/>
</dbReference>
<dbReference type="PANTHER" id="PTHR42765:SF1">
    <property type="entry name" value="ISOLEUCINE--TRNA LIGASE, MITOCHONDRIAL"/>
    <property type="match status" value="1"/>
</dbReference>
<dbReference type="CDD" id="cd07960">
    <property type="entry name" value="Anticodon_Ia_Ile_BEm"/>
    <property type="match status" value="1"/>
</dbReference>
<dbReference type="InterPro" id="IPR002301">
    <property type="entry name" value="Ile-tRNA-ligase"/>
</dbReference>
<dbReference type="GO" id="GO:0005829">
    <property type="term" value="C:cytosol"/>
    <property type="evidence" value="ECO:0007669"/>
    <property type="project" value="TreeGrafter"/>
</dbReference>
<dbReference type="FunFam" id="1.10.730.20:FF:000001">
    <property type="entry name" value="Isoleucine--tRNA ligase"/>
    <property type="match status" value="1"/>
</dbReference>
<dbReference type="Gene3D" id="3.40.50.620">
    <property type="entry name" value="HUPs"/>
    <property type="match status" value="2"/>
</dbReference>
<dbReference type="GO" id="GO:0006428">
    <property type="term" value="P:isoleucyl-tRNA aminoacylation"/>
    <property type="evidence" value="ECO:0007669"/>
    <property type="project" value="UniProtKB-UniRule"/>
</dbReference>
<evidence type="ECO:0000256" key="1">
    <source>
        <dbReference type="ARBA" id="ARBA00006887"/>
    </source>
</evidence>
<keyword evidence="4 10" id="KW-0547">Nucleotide-binding</keyword>
<evidence type="ECO:0000256" key="2">
    <source>
        <dbReference type="ARBA" id="ARBA00022490"/>
    </source>
</evidence>
<dbReference type="Proteomes" id="UP000198534">
    <property type="component" value="Unassembled WGS sequence"/>
</dbReference>
<feature type="domain" description="Aminoacyl-tRNA synthetase class Ia" evidence="11">
    <location>
        <begin position="12"/>
        <end position="620"/>
    </location>
</feature>
<dbReference type="PRINTS" id="PR00984">
    <property type="entry name" value="TRNASYNTHILE"/>
</dbReference>
<dbReference type="InterPro" id="IPR014729">
    <property type="entry name" value="Rossmann-like_a/b/a_fold"/>
</dbReference>
<dbReference type="FunFam" id="3.90.740.10:FF:000006">
    <property type="entry name" value="Isoleucine--tRNA ligase"/>
    <property type="match status" value="1"/>
</dbReference>
<comment type="catalytic activity">
    <reaction evidence="9 10">
        <text>tRNA(Ile) + L-isoleucine + ATP = L-isoleucyl-tRNA(Ile) + AMP + diphosphate</text>
        <dbReference type="Rhea" id="RHEA:11060"/>
        <dbReference type="Rhea" id="RHEA-COMP:9666"/>
        <dbReference type="Rhea" id="RHEA-COMP:9695"/>
        <dbReference type="ChEBI" id="CHEBI:30616"/>
        <dbReference type="ChEBI" id="CHEBI:33019"/>
        <dbReference type="ChEBI" id="CHEBI:58045"/>
        <dbReference type="ChEBI" id="CHEBI:78442"/>
        <dbReference type="ChEBI" id="CHEBI:78528"/>
        <dbReference type="ChEBI" id="CHEBI:456215"/>
        <dbReference type="EC" id="6.1.1.5"/>
    </reaction>
</comment>